<dbReference type="InterPro" id="IPR015421">
    <property type="entry name" value="PyrdxlP-dep_Trfase_major"/>
</dbReference>
<organism evidence="5 6">
    <name type="scientific">Tanacetum coccineum</name>
    <dbReference type="NCBI Taxonomy" id="301880"/>
    <lineage>
        <taxon>Eukaryota</taxon>
        <taxon>Viridiplantae</taxon>
        <taxon>Streptophyta</taxon>
        <taxon>Embryophyta</taxon>
        <taxon>Tracheophyta</taxon>
        <taxon>Spermatophyta</taxon>
        <taxon>Magnoliopsida</taxon>
        <taxon>eudicotyledons</taxon>
        <taxon>Gunneridae</taxon>
        <taxon>Pentapetalae</taxon>
        <taxon>asterids</taxon>
        <taxon>campanulids</taxon>
        <taxon>Asterales</taxon>
        <taxon>Asteraceae</taxon>
        <taxon>Asteroideae</taxon>
        <taxon>Anthemideae</taxon>
        <taxon>Anthemidinae</taxon>
        <taxon>Tanacetum</taxon>
    </lineage>
</organism>
<proteinExistence type="predicted"/>
<dbReference type="Proteomes" id="UP001151760">
    <property type="component" value="Unassembled WGS sequence"/>
</dbReference>
<reference evidence="5" key="1">
    <citation type="journal article" date="2022" name="Int. J. Mol. Sci.">
        <title>Draft Genome of Tanacetum Coccineum: Genomic Comparison of Closely Related Tanacetum-Family Plants.</title>
        <authorList>
            <person name="Yamashiro T."/>
            <person name="Shiraishi A."/>
            <person name="Nakayama K."/>
            <person name="Satake H."/>
        </authorList>
    </citation>
    <scope>NUCLEOTIDE SEQUENCE</scope>
</reference>
<dbReference type="PROSITE" id="PS00096">
    <property type="entry name" value="SHMT"/>
    <property type="match status" value="2"/>
</dbReference>
<keyword evidence="3" id="KW-0663">Pyridoxal phosphate</keyword>
<dbReference type="Gene3D" id="3.40.640.10">
    <property type="entry name" value="Type I PLP-dependent aspartate aminotransferase-like (Major domain)"/>
    <property type="match status" value="2"/>
</dbReference>
<dbReference type="InterPro" id="IPR039429">
    <property type="entry name" value="SHMT-like_dom"/>
</dbReference>
<comment type="cofactor">
    <cofactor evidence="2">
        <name>pyridoxal 5'-phosphate</name>
        <dbReference type="ChEBI" id="CHEBI:597326"/>
    </cofactor>
</comment>
<accession>A0ABQ5BNC4</accession>
<keyword evidence="6" id="KW-1185">Reference proteome</keyword>
<dbReference type="InterPro" id="IPR019798">
    <property type="entry name" value="Ser_HO-MeTrfase_PLP_BS"/>
</dbReference>
<dbReference type="InterPro" id="IPR015424">
    <property type="entry name" value="PyrdxlP-dep_Trfase"/>
</dbReference>
<sequence length="387" mass="43430">MRYHMFVATGVIPSPSDYADVVTTTTHKSLRGPRGAMFIYRKGLIKVNKQGKDVFYYFEDKINEAVFPRLQGGPHNHTITSLAVALKHGYLYSILHGADTTRFEDTRLSSSRGSWIEEETAVKLQEKGDSRDQFEISFGLKVLGNMRHSNGTQSNNFYIQSDVCVQNSLRLIKTLLLSIFWCARLPKVLSPPFYEYPIGATYRVGCNSYSNSAFWWLYQFGPSLSFGCTVVKMPSELTLLTALVAVELSLRAKIEAQDMRYHMFVATGVIPSPSDYIDVVTTTTHKSLRGPRGAMFIYRKGLIKVNKQGKEVFYYFEDKINEAVFPGLQGGPHNHTITSLAVALKHGYLCSILHGADATRFEDTRLSSSRGSWIEEETAGITKGLQV</sequence>
<evidence type="ECO:0000256" key="3">
    <source>
        <dbReference type="ARBA" id="ARBA00022898"/>
    </source>
</evidence>
<evidence type="ECO:0000313" key="6">
    <source>
        <dbReference type="Proteomes" id="UP001151760"/>
    </source>
</evidence>
<dbReference type="PANTHER" id="PTHR11680:SF28">
    <property type="entry name" value="SERINE HYDROXYMETHYLTRANSFERASE, MITOCHONDRIAL"/>
    <property type="match status" value="1"/>
</dbReference>
<evidence type="ECO:0000259" key="4">
    <source>
        <dbReference type="Pfam" id="PF00464"/>
    </source>
</evidence>
<comment type="catalytic activity">
    <reaction evidence="1">
        <text>(6R)-5,10-methylene-5,6,7,8-tetrahydrofolate + glycine + H2O = (6S)-5,6,7,8-tetrahydrofolate + L-serine</text>
        <dbReference type="Rhea" id="RHEA:15481"/>
        <dbReference type="ChEBI" id="CHEBI:15377"/>
        <dbReference type="ChEBI" id="CHEBI:15636"/>
        <dbReference type="ChEBI" id="CHEBI:33384"/>
        <dbReference type="ChEBI" id="CHEBI:57305"/>
        <dbReference type="ChEBI" id="CHEBI:57453"/>
        <dbReference type="EC" id="2.1.2.1"/>
    </reaction>
</comment>
<dbReference type="Pfam" id="PF00464">
    <property type="entry name" value="SHMT"/>
    <property type="match status" value="2"/>
</dbReference>
<dbReference type="PANTHER" id="PTHR11680">
    <property type="entry name" value="SERINE HYDROXYMETHYLTRANSFERASE"/>
    <property type="match status" value="1"/>
</dbReference>
<evidence type="ECO:0000256" key="2">
    <source>
        <dbReference type="ARBA" id="ARBA00001933"/>
    </source>
</evidence>
<gene>
    <name evidence="5" type="ORF">Tco_0874003</name>
</gene>
<name>A0ABQ5BNC4_9ASTR</name>
<evidence type="ECO:0000313" key="5">
    <source>
        <dbReference type="EMBL" id="GJT15297.1"/>
    </source>
</evidence>
<feature type="domain" description="Serine hydroxymethyltransferase-like" evidence="4">
    <location>
        <begin position="6"/>
        <end position="88"/>
    </location>
</feature>
<comment type="caution">
    <text evidence="5">The sequence shown here is derived from an EMBL/GenBank/DDBJ whole genome shotgun (WGS) entry which is preliminary data.</text>
</comment>
<evidence type="ECO:0000256" key="1">
    <source>
        <dbReference type="ARBA" id="ARBA00001528"/>
    </source>
</evidence>
<protein>
    <submittedName>
        <fullName evidence="5">Serine hydroxymethyltransferase, mitochondrial</fullName>
    </submittedName>
</protein>
<feature type="domain" description="Serine hydroxymethyltransferase-like" evidence="4">
    <location>
        <begin position="264"/>
        <end position="346"/>
    </location>
</feature>
<dbReference type="SUPFAM" id="SSF53383">
    <property type="entry name" value="PLP-dependent transferases"/>
    <property type="match status" value="2"/>
</dbReference>
<reference evidence="5" key="2">
    <citation type="submission" date="2022-01" db="EMBL/GenBank/DDBJ databases">
        <authorList>
            <person name="Yamashiro T."/>
            <person name="Shiraishi A."/>
            <person name="Satake H."/>
            <person name="Nakayama K."/>
        </authorList>
    </citation>
    <scope>NUCLEOTIDE SEQUENCE</scope>
</reference>
<dbReference type="EMBL" id="BQNB010013385">
    <property type="protein sequence ID" value="GJT15297.1"/>
    <property type="molecule type" value="Genomic_DNA"/>
</dbReference>
<dbReference type="InterPro" id="IPR049943">
    <property type="entry name" value="Ser_HO-MeTrfase-like"/>
</dbReference>